<proteinExistence type="inferred from homology"/>
<comment type="caution">
    <text evidence="3">The sequence shown here is derived from an EMBL/GenBank/DDBJ whole genome shotgun (WGS) entry which is preliminary data.</text>
</comment>
<dbReference type="PROSITE" id="PS50164">
    <property type="entry name" value="GIY_YIG"/>
    <property type="match status" value="1"/>
</dbReference>
<gene>
    <name evidence="3" type="ORF">DI53_0732</name>
</gene>
<dbReference type="OrthoDB" id="677560at2"/>
<evidence type="ECO:0000259" key="2">
    <source>
        <dbReference type="PROSITE" id="PS50164"/>
    </source>
</evidence>
<dbReference type="Proteomes" id="UP000031802">
    <property type="component" value="Unassembled WGS sequence"/>
</dbReference>
<dbReference type="AlphaFoldDB" id="A0A0B8T592"/>
<comment type="similarity">
    <text evidence="1">Belongs to the UPF0213 family.</text>
</comment>
<feature type="domain" description="GIY-YIG" evidence="2">
    <location>
        <begin position="1"/>
        <end position="77"/>
    </location>
</feature>
<dbReference type="SUPFAM" id="SSF82771">
    <property type="entry name" value="GIY-YIG endonuclease"/>
    <property type="match status" value="1"/>
</dbReference>
<reference evidence="4" key="1">
    <citation type="submission" date="2014-04" db="EMBL/GenBank/DDBJ databases">
        <title>Whole-Genome optical mapping and complete genome sequence of Sphingobacterium deserti sp. nov., a new spaces isolated from desert in the west of China.</title>
        <authorList>
            <person name="Teng C."/>
            <person name="Zhou Z."/>
            <person name="Li X."/>
            <person name="Chen M."/>
            <person name="Lin M."/>
            <person name="Wang L."/>
            <person name="Su S."/>
            <person name="Zhang C."/>
            <person name="Zhang W."/>
        </authorList>
    </citation>
    <scope>NUCLEOTIDE SEQUENCE [LARGE SCALE GENOMIC DNA]</scope>
    <source>
        <strain evidence="4">ACCC05744</strain>
    </source>
</reference>
<organism evidence="3 4">
    <name type="scientific">Sphingobacterium deserti</name>
    <dbReference type="NCBI Taxonomy" id="1229276"/>
    <lineage>
        <taxon>Bacteria</taxon>
        <taxon>Pseudomonadati</taxon>
        <taxon>Bacteroidota</taxon>
        <taxon>Sphingobacteriia</taxon>
        <taxon>Sphingobacteriales</taxon>
        <taxon>Sphingobacteriaceae</taxon>
        <taxon>Sphingobacterium</taxon>
    </lineage>
</organism>
<sequence>MAYTVYVIYSSSYNKIYIGYTSDLEGRLLSHNELGRKGWTIAFRPWRLLYTEEYSRKQDAMRREKELKSARGRLFIRALIERD</sequence>
<dbReference type="PANTHER" id="PTHR34477:SF1">
    <property type="entry name" value="UPF0213 PROTEIN YHBQ"/>
    <property type="match status" value="1"/>
</dbReference>
<dbReference type="Pfam" id="PF01541">
    <property type="entry name" value="GIY-YIG"/>
    <property type="match status" value="1"/>
</dbReference>
<dbReference type="InterPro" id="IPR035901">
    <property type="entry name" value="GIY-YIG_endonuc_sf"/>
</dbReference>
<keyword evidence="4" id="KW-1185">Reference proteome</keyword>
<name>A0A0B8T592_9SPHI</name>
<dbReference type="InterPro" id="IPR050190">
    <property type="entry name" value="UPF0213_domain"/>
</dbReference>
<dbReference type="eggNOG" id="COG2827">
    <property type="taxonomic scope" value="Bacteria"/>
</dbReference>
<dbReference type="Gene3D" id="3.40.1440.10">
    <property type="entry name" value="GIY-YIG endonuclease"/>
    <property type="match status" value="1"/>
</dbReference>
<accession>A0A0B8T592</accession>
<evidence type="ECO:0000313" key="4">
    <source>
        <dbReference type="Proteomes" id="UP000031802"/>
    </source>
</evidence>
<dbReference type="CDD" id="cd10449">
    <property type="entry name" value="GIY-YIG_SLX1_like"/>
    <property type="match status" value="1"/>
</dbReference>
<evidence type="ECO:0000313" key="3">
    <source>
        <dbReference type="EMBL" id="KGE15628.1"/>
    </source>
</evidence>
<dbReference type="EMBL" id="JJMU01000010">
    <property type="protein sequence ID" value="KGE15628.1"/>
    <property type="molecule type" value="Genomic_DNA"/>
</dbReference>
<dbReference type="InterPro" id="IPR000305">
    <property type="entry name" value="GIY-YIG_endonuc"/>
</dbReference>
<dbReference type="PANTHER" id="PTHR34477">
    <property type="entry name" value="UPF0213 PROTEIN YHBQ"/>
    <property type="match status" value="1"/>
</dbReference>
<dbReference type="STRING" id="1229276.DI53_0732"/>
<protein>
    <submittedName>
        <fullName evidence="3">Excinuclease ABC C subunit domain protein</fullName>
    </submittedName>
</protein>
<reference evidence="3 4" key="2">
    <citation type="journal article" date="2015" name="PLoS ONE">
        <title>Whole-Genome Optical Mapping and Finished Genome Sequence of Sphingobacterium deserti sp. nov., a New Species Isolated from the Western Desert of China.</title>
        <authorList>
            <person name="Teng C."/>
            <person name="Zhou Z."/>
            <person name="Molnar I."/>
            <person name="Li X."/>
            <person name="Tang R."/>
            <person name="Chen M."/>
            <person name="Wang L."/>
            <person name="Su S."/>
            <person name="Zhang W."/>
            <person name="Lin M."/>
        </authorList>
    </citation>
    <scope>NUCLEOTIDE SEQUENCE [LARGE SCALE GENOMIC DNA]</scope>
    <source>
        <strain evidence="4">ACCC05744</strain>
    </source>
</reference>
<evidence type="ECO:0000256" key="1">
    <source>
        <dbReference type="ARBA" id="ARBA00007435"/>
    </source>
</evidence>